<dbReference type="AlphaFoldDB" id="E3L5Y1"/>
<dbReference type="OrthoDB" id="10392430at2759"/>
<dbReference type="HOGENOM" id="CLU_2706036_0_0_1"/>
<dbReference type="VEuPathDB" id="FungiDB:PGTG_18407"/>
<dbReference type="Proteomes" id="UP000008783">
    <property type="component" value="Unassembled WGS sequence"/>
</dbReference>
<sequence length="73" mass="8294">MPYVTAVLANPTQNQIQVQAKPFVSPPALVMTFWYSVHNHFPNPSKAGNESIFGGHDLNRSWSYHLVDLRRQS</sequence>
<organism evidence="1 2">
    <name type="scientific">Puccinia graminis f. sp. tritici (strain CRL 75-36-700-3 / race SCCL)</name>
    <name type="common">Black stem rust fungus</name>
    <dbReference type="NCBI Taxonomy" id="418459"/>
    <lineage>
        <taxon>Eukaryota</taxon>
        <taxon>Fungi</taxon>
        <taxon>Dikarya</taxon>
        <taxon>Basidiomycota</taxon>
        <taxon>Pucciniomycotina</taxon>
        <taxon>Pucciniomycetes</taxon>
        <taxon>Pucciniales</taxon>
        <taxon>Pucciniaceae</taxon>
        <taxon>Puccinia</taxon>
    </lineage>
</organism>
<proteinExistence type="predicted"/>
<gene>
    <name evidence="1" type="ORF">PGTG_18407</name>
</gene>
<name>E3L5Y1_PUCGT</name>
<accession>E3L5Y1</accession>
<dbReference type="InParanoid" id="E3L5Y1"/>
<dbReference type="GeneID" id="10531908"/>
<dbReference type="EMBL" id="DS178355">
    <property type="protein sequence ID" value="EFP91956.1"/>
    <property type="molecule type" value="Genomic_DNA"/>
</dbReference>
<evidence type="ECO:0000313" key="1">
    <source>
        <dbReference type="EMBL" id="EFP91956.1"/>
    </source>
</evidence>
<evidence type="ECO:0000313" key="2">
    <source>
        <dbReference type="Proteomes" id="UP000008783"/>
    </source>
</evidence>
<dbReference type="KEGG" id="pgr:PGTG_18407"/>
<reference evidence="2" key="2">
    <citation type="journal article" date="2011" name="Proc. Natl. Acad. Sci. U.S.A.">
        <title>Obligate biotrophy features unraveled by the genomic analysis of rust fungi.</title>
        <authorList>
            <person name="Duplessis S."/>
            <person name="Cuomo C.A."/>
            <person name="Lin Y.-C."/>
            <person name="Aerts A."/>
            <person name="Tisserant E."/>
            <person name="Veneault-Fourrey C."/>
            <person name="Joly D.L."/>
            <person name="Hacquard S."/>
            <person name="Amselem J."/>
            <person name="Cantarel B.L."/>
            <person name="Chiu R."/>
            <person name="Coutinho P.M."/>
            <person name="Feau N."/>
            <person name="Field M."/>
            <person name="Frey P."/>
            <person name="Gelhaye E."/>
            <person name="Goldberg J."/>
            <person name="Grabherr M.G."/>
            <person name="Kodira C.D."/>
            <person name="Kohler A."/>
            <person name="Kuees U."/>
            <person name="Lindquist E.A."/>
            <person name="Lucas S.M."/>
            <person name="Mago R."/>
            <person name="Mauceli E."/>
            <person name="Morin E."/>
            <person name="Murat C."/>
            <person name="Pangilinan J.L."/>
            <person name="Park R."/>
            <person name="Pearson M."/>
            <person name="Quesneville H."/>
            <person name="Rouhier N."/>
            <person name="Sakthikumar S."/>
            <person name="Salamov A.A."/>
            <person name="Schmutz J."/>
            <person name="Selles B."/>
            <person name="Shapiro H."/>
            <person name="Tanguay P."/>
            <person name="Tuskan G.A."/>
            <person name="Henrissat B."/>
            <person name="Van de Peer Y."/>
            <person name="Rouze P."/>
            <person name="Ellis J.G."/>
            <person name="Dodds P.N."/>
            <person name="Schein J.E."/>
            <person name="Zhong S."/>
            <person name="Hamelin R.C."/>
            <person name="Grigoriev I.V."/>
            <person name="Szabo L.J."/>
            <person name="Martin F."/>
        </authorList>
    </citation>
    <scope>NUCLEOTIDE SEQUENCE [LARGE SCALE GENOMIC DNA]</scope>
    <source>
        <strain evidence="2">CRL 75-36-700-3 / race SCCL</strain>
    </source>
</reference>
<protein>
    <submittedName>
        <fullName evidence="1">Uncharacterized protein</fullName>
    </submittedName>
</protein>
<dbReference type="RefSeq" id="XP_003336375.1">
    <property type="nucleotide sequence ID" value="XM_003336327.1"/>
</dbReference>
<reference key="1">
    <citation type="submission" date="2007-01" db="EMBL/GenBank/DDBJ databases">
        <title>The Genome Sequence of Puccinia graminis f. sp. tritici Strain CRL 75-36-700-3.</title>
        <authorList>
            <consortium name="The Broad Institute Genome Sequencing Platform"/>
            <person name="Birren B."/>
            <person name="Lander E."/>
            <person name="Galagan J."/>
            <person name="Nusbaum C."/>
            <person name="Devon K."/>
            <person name="Cuomo C."/>
            <person name="Jaffe D."/>
            <person name="Butler J."/>
            <person name="Alvarez P."/>
            <person name="Gnerre S."/>
            <person name="Grabherr M."/>
            <person name="Mauceli E."/>
            <person name="Brockman W."/>
            <person name="Young S."/>
            <person name="LaButti K."/>
            <person name="Sykes S."/>
            <person name="DeCaprio D."/>
            <person name="Crawford M."/>
            <person name="Koehrsen M."/>
            <person name="Engels R."/>
            <person name="Montgomery P."/>
            <person name="Pearson M."/>
            <person name="Howarth C."/>
            <person name="Larson L."/>
            <person name="White J."/>
            <person name="Zeng Q."/>
            <person name="Kodira C."/>
            <person name="Yandava C."/>
            <person name="Alvarado L."/>
            <person name="O'Leary S."/>
            <person name="Szabo L."/>
            <person name="Dean R."/>
            <person name="Schein J."/>
        </authorList>
    </citation>
    <scope>NUCLEOTIDE SEQUENCE</scope>
    <source>
        <strain>CRL 75-36-700-3</strain>
    </source>
</reference>
<keyword evidence="2" id="KW-1185">Reference proteome</keyword>